<name>A0A511AXT5_9PROT</name>
<dbReference type="AlphaFoldDB" id="A0A511AXT5"/>
<evidence type="ECO:0000313" key="1">
    <source>
        <dbReference type="EMBL" id="GEK93019.1"/>
    </source>
</evidence>
<sequence>MRDWDLVLGDFQGEAADSLDEFVLRSETSSWRLRILQNLCLLDAGKRHLYRQRLLDHSA</sequence>
<gene>
    <name evidence="1" type="ORF">GWA01_07890</name>
</gene>
<protein>
    <submittedName>
        <fullName evidence="1">Uncharacterized protein</fullName>
    </submittedName>
</protein>
<accession>A0A511AXT5</accession>
<proteinExistence type="predicted"/>
<dbReference type="Proteomes" id="UP000321230">
    <property type="component" value="Unassembled WGS sequence"/>
</dbReference>
<evidence type="ECO:0000313" key="2">
    <source>
        <dbReference type="Proteomes" id="UP000321230"/>
    </source>
</evidence>
<reference evidence="1 2" key="1">
    <citation type="submission" date="2019-07" db="EMBL/GenBank/DDBJ databases">
        <title>Whole genome shotgun sequence of Gluconobacter wancherniae NBRC 103581.</title>
        <authorList>
            <person name="Hosoyama A."/>
            <person name="Uohara A."/>
            <person name="Ohji S."/>
            <person name="Ichikawa N."/>
        </authorList>
    </citation>
    <scope>NUCLEOTIDE SEQUENCE [LARGE SCALE GENOMIC DNA]</scope>
    <source>
        <strain evidence="1 2">NBRC 103581</strain>
    </source>
</reference>
<keyword evidence="2" id="KW-1185">Reference proteome</keyword>
<dbReference type="EMBL" id="BJUZ01000001">
    <property type="protein sequence ID" value="GEK93019.1"/>
    <property type="molecule type" value="Genomic_DNA"/>
</dbReference>
<organism evidence="1 2">
    <name type="scientific">Gluconobacter wancherniae NBRC 103581</name>
    <dbReference type="NCBI Taxonomy" id="656744"/>
    <lineage>
        <taxon>Bacteria</taxon>
        <taxon>Pseudomonadati</taxon>
        <taxon>Pseudomonadota</taxon>
        <taxon>Alphaproteobacteria</taxon>
        <taxon>Acetobacterales</taxon>
        <taxon>Acetobacteraceae</taxon>
        <taxon>Gluconobacter</taxon>
    </lineage>
</organism>
<comment type="caution">
    <text evidence="1">The sequence shown here is derived from an EMBL/GenBank/DDBJ whole genome shotgun (WGS) entry which is preliminary data.</text>
</comment>